<keyword evidence="3" id="KW-1185">Reference proteome</keyword>
<sequence length="299" mass="33791">MNKEQWNHLIGRLRSPATMLFLVIIVGCLINGYIVVRDVLPSSKQHITLQMQLSKIEQEKKRILQRPIPKKVEENEIQQALYQVPTKEELPRLLLGIRELEQQVGLSILSIKFGDQEPASSSADRLINEKGQANITQGYTTNSNGVQQPVPSATPTTGANQQNQAQTVIMEESFIIQASGTYPQIIDFMNKVQHSERFITIRKWNWQTAAVKSSHTEQTDISNVLPAVSITIPNHTEEQESKLLVTLECSFYYAPSFVGKLKELPSLPVNEPSKRTNPVQSDEEYFKQLQQLQASKPTN</sequence>
<accession>A0ABN8G4M0</accession>
<evidence type="ECO:0000313" key="2">
    <source>
        <dbReference type="EMBL" id="CAH1196614.1"/>
    </source>
</evidence>
<dbReference type="PROSITE" id="PS51257">
    <property type="entry name" value="PROKAR_LIPOPROTEIN"/>
    <property type="match status" value="1"/>
</dbReference>
<dbReference type="RefSeq" id="WP_236284978.1">
    <property type="nucleotide sequence ID" value="NZ_CAKMMW010000002.1"/>
</dbReference>
<dbReference type="InterPro" id="IPR014717">
    <property type="entry name" value="Transl_elong_EF1B/ribsomal_bS6"/>
</dbReference>
<proteinExistence type="predicted"/>
<evidence type="ECO:0000313" key="3">
    <source>
        <dbReference type="Proteomes" id="UP000838821"/>
    </source>
</evidence>
<organism evidence="2 3">
    <name type="scientific">Paenibacillus allorhizoplanae</name>
    <dbReference type="NCBI Taxonomy" id="2905648"/>
    <lineage>
        <taxon>Bacteria</taxon>
        <taxon>Bacillati</taxon>
        <taxon>Bacillota</taxon>
        <taxon>Bacilli</taxon>
        <taxon>Bacillales</taxon>
        <taxon>Paenibacillaceae</taxon>
        <taxon>Paenibacillus</taxon>
    </lineage>
</organism>
<name>A0ABN8G4M0_9BACL</name>
<comment type="caution">
    <text evidence="2">The sequence shown here is derived from an EMBL/GenBank/DDBJ whole genome shotgun (WGS) entry which is preliminary data.</text>
</comment>
<reference evidence="2" key="1">
    <citation type="submission" date="2022-01" db="EMBL/GenBank/DDBJ databases">
        <authorList>
            <person name="Criscuolo A."/>
        </authorList>
    </citation>
    <scope>NUCLEOTIDE SEQUENCE</scope>
    <source>
        <strain evidence="2">CIP111891</strain>
    </source>
</reference>
<keyword evidence="1" id="KW-1133">Transmembrane helix</keyword>
<dbReference type="Gene3D" id="3.30.70.60">
    <property type="match status" value="1"/>
</dbReference>
<keyword evidence="1" id="KW-0472">Membrane</keyword>
<gene>
    <name evidence="2" type="ORF">PAECIP111891_00910</name>
</gene>
<keyword evidence="1" id="KW-0812">Transmembrane</keyword>
<evidence type="ECO:0000256" key="1">
    <source>
        <dbReference type="SAM" id="Phobius"/>
    </source>
</evidence>
<feature type="transmembrane region" description="Helical" evidence="1">
    <location>
        <begin position="17"/>
        <end position="36"/>
    </location>
</feature>
<dbReference type="Proteomes" id="UP000838821">
    <property type="component" value="Unassembled WGS sequence"/>
</dbReference>
<dbReference type="EMBL" id="CAKMMW010000002">
    <property type="protein sequence ID" value="CAH1196614.1"/>
    <property type="molecule type" value="Genomic_DNA"/>
</dbReference>
<evidence type="ECO:0008006" key="4">
    <source>
        <dbReference type="Google" id="ProtNLM"/>
    </source>
</evidence>
<protein>
    <recommendedName>
        <fullName evidence="4">Pilus assembly protein PilO</fullName>
    </recommendedName>
</protein>